<keyword evidence="4" id="KW-0328">Glycosyltransferase</keyword>
<dbReference type="PANTHER" id="PTHR12203">
    <property type="entry name" value="KDEL LYS-ASP-GLU-LEU CONTAINING - RELATED"/>
    <property type="match status" value="1"/>
</dbReference>
<dbReference type="GO" id="GO:0045747">
    <property type="term" value="P:positive regulation of Notch signaling pathway"/>
    <property type="evidence" value="ECO:0007669"/>
    <property type="project" value="TreeGrafter"/>
</dbReference>
<evidence type="ECO:0000256" key="1">
    <source>
        <dbReference type="ARBA" id="ARBA00004319"/>
    </source>
</evidence>
<dbReference type="AlphaFoldDB" id="A0AA39EW50"/>
<accession>A0AA39EW50</accession>
<feature type="signal peptide" evidence="8">
    <location>
        <begin position="1"/>
        <end position="19"/>
    </location>
</feature>
<dbReference type="SMART" id="SM00672">
    <property type="entry name" value="CAP10"/>
    <property type="match status" value="1"/>
</dbReference>
<comment type="caution">
    <text evidence="10">The sequence shown here is derived from an EMBL/GenBank/DDBJ whole genome shotgun (WGS) entry which is preliminary data.</text>
</comment>
<dbReference type="GO" id="GO:0005788">
    <property type="term" value="C:endoplasmic reticulum lumen"/>
    <property type="evidence" value="ECO:0007669"/>
    <property type="project" value="UniProtKB-SubCell"/>
</dbReference>
<evidence type="ECO:0000256" key="4">
    <source>
        <dbReference type="ARBA" id="ARBA00022676"/>
    </source>
</evidence>
<feature type="coiled-coil region" evidence="7">
    <location>
        <begin position="41"/>
        <end position="68"/>
    </location>
</feature>
<evidence type="ECO:0000256" key="8">
    <source>
        <dbReference type="SAM" id="SignalP"/>
    </source>
</evidence>
<reference evidence="10" key="1">
    <citation type="journal article" date="2023" name="bioRxiv">
        <title>Scaffold-level genome assemblies of two parasitoid biocontrol wasps reveal the parthenogenesis mechanism and an associated novel virus.</title>
        <authorList>
            <person name="Inwood S."/>
            <person name="Skelly J."/>
            <person name="Guhlin J."/>
            <person name="Harrop T."/>
            <person name="Goldson S."/>
            <person name="Dearden P."/>
        </authorList>
    </citation>
    <scope>NUCLEOTIDE SEQUENCE</scope>
    <source>
        <strain evidence="10">Irish</strain>
        <tissue evidence="10">Whole body</tissue>
    </source>
</reference>
<comment type="pathway">
    <text evidence="2">Protein modification; protein glycosylation.</text>
</comment>
<keyword evidence="5" id="KW-0808">Transferase</keyword>
<dbReference type="GO" id="GO:0035251">
    <property type="term" value="F:UDP-glucosyltransferase activity"/>
    <property type="evidence" value="ECO:0007669"/>
    <property type="project" value="TreeGrafter"/>
</dbReference>
<dbReference type="Pfam" id="PF05686">
    <property type="entry name" value="Glyco_transf_90"/>
    <property type="match status" value="1"/>
</dbReference>
<organism evidence="10 11">
    <name type="scientific">Microctonus aethiopoides</name>
    <dbReference type="NCBI Taxonomy" id="144406"/>
    <lineage>
        <taxon>Eukaryota</taxon>
        <taxon>Metazoa</taxon>
        <taxon>Ecdysozoa</taxon>
        <taxon>Arthropoda</taxon>
        <taxon>Hexapoda</taxon>
        <taxon>Insecta</taxon>
        <taxon>Pterygota</taxon>
        <taxon>Neoptera</taxon>
        <taxon>Endopterygota</taxon>
        <taxon>Hymenoptera</taxon>
        <taxon>Apocrita</taxon>
        <taxon>Ichneumonoidea</taxon>
        <taxon>Braconidae</taxon>
        <taxon>Euphorinae</taxon>
        <taxon>Microctonus</taxon>
    </lineage>
</organism>
<name>A0AA39EW50_9HYME</name>
<evidence type="ECO:0000256" key="2">
    <source>
        <dbReference type="ARBA" id="ARBA00004922"/>
    </source>
</evidence>
<evidence type="ECO:0000256" key="3">
    <source>
        <dbReference type="ARBA" id="ARBA00010118"/>
    </source>
</evidence>
<dbReference type="EMBL" id="JAQQBS010001424">
    <property type="protein sequence ID" value="KAK0158537.1"/>
    <property type="molecule type" value="Genomic_DNA"/>
</dbReference>
<evidence type="ECO:0000313" key="11">
    <source>
        <dbReference type="Proteomes" id="UP001168990"/>
    </source>
</evidence>
<dbReference type="GO" id="GO:0035252">
    <property type="term" value="F:UDP-xylosyltransferase activity"/>
    <property type="evidence" value="ECO:0007669"/>
    <property type="project" value="TreeGrafter"/>
</dbReference>
<feature type="domain" description="Glycosyl transferase CAP10" evidence="9">
    <location>
        <begin position="136"/>
        <end position="389"/>
    </location>
</feature>
<dbReference type="Proteomes" id="UP001168990">
    <property type="component" value="Unassembled WGS sequence"/>
</dbReference>
<keyword evidence="7" id="KW-0175">Coiled coil</keyword>
<proteinExistence type="inferred from homology"/>
<evidence type="ECO:0000259" key="9">
    <source>
        <dbReference type="SMART" id="SM00672"/>
    </source>
</evidence>
<comment type="subcellular location">
    <subcellularLocation>
        <location evidence="1">Endoplasmic reticulum lumen</location>
    </subcellularLocation>
</comment>
<protein>
    <recommendedName>
        <fullName evidence="9">Glycosyl transferase CAP10 domain-containing protein</fullName>
    </recommendedName>
</protein>
<gene>
    <name evidence="10" type="ORF">PV328_009528</name>
</gene>
<dbReference type="InterPro" id="IPR051091">
    <property type="entry name" value="O-Glucosyltr/Glycosyltrsf_90"/>
</dbReference>
<comment type="similarity">
    <text evidence="3">Belongs to the glycosyltransferase 90 family.</text>
</comment>
<keyword evidence="8" id="KW-0732">Signal</keyword>
<keyword evidence="11" id="KW-1185">Reference proteome</keyword>
<evidence type="ECO:0000256" key="7">
    <source>
        <dbReference type="SAM" id="Coils"/>
    </source>
</evidence>
<evidence type="ECO:0000256" key="5">
    <source>
        <dbReference type="ARBA" id="ARBA00022679"/>
    </source>
</evidence>
<feature type="chain" id="PRO_5041412324" description="Glycosyl transferase CAP10 domain-containing protein" evidence="8">
    <location>
        <begin position="20"/>
        <end position="402"/>
    </location>
</feature>
<dbReference type="InterPro" id="IPR006598">
    <property type="entry name" value="CAP10"/>
</dbReference>
<sequence>MKNYLYILLLMILIFYVASEEEFCSVNNKECMKNYDATENLKDLDNKYEEYYKAIKDAEDNYKECDAKKCGCYENVIKQDLKIFKQNGINEELINESATRGTLYQIINKKLYRNKVCMFPSRCAGIEYFLLQIAKNMSDIEFVINTRDYPQSNKNFGEPLPIFSFSKTPDYYDIMYPAWSFWEGGPAISLYPRGLGRWDQHRKSLDKISKTISWDNKETKAFFRGSRTSSERDNLILLSRKNPEIIDAQYTKNQAWKSDEDTLHQPPASEVSLEDHCKYKYLFNYRGVAASFRHKHLFLCNSLVFHVGNEWTEFYYSLMKPWIHYIPVAKDADQRQLKRLIEFAKDNDSIAKQIAQRGRDFIWKKLQMSDIVCYWRKLLKNYAKHLTYQPILHDNVIQIKEK</sequence>
<evidence type="ECO:0000256" key="6">
    <source>
        <dbReference type="ARBA" id="ARBA00045690"/>
    </source>
</evidence>
<comment type="function">
    <text evidence="6">Protein O-glucosyltransferase. Catalyzes the reaction that attaches glucose through an O-glycosidic linkage to a conserved serine residue found in the consensus sequence C-X-S-X-[PA]-C in epidermal growth factor-like repeats. Regulates Notch signaling by glucosylating Notch in the ER, glucosylation is required for the correct folding and cleavage of Notch.</text>
</comment>
<dbReference type="PANTHER" id="PTHR12203:SF35">
    <property type="entry name" value="PROTEIN O-GLUCOSYLTRANSFERASE 1"/>
    <property type="match status" value="1"/>
</dbReference>
<evidence type="ECO:0000313" key="10">
    <source>
        <dbReference type="EMBL" id="KAK0158537.1"/>
    </source>
</evidence>
<reference evidence="10" key="2">
    <citation type="submission" date="2023-03" db="EMBL/GenBank/DDBJ databases">
        <authorList>
            <person name="Inwood S.N."/>
            <person name="Skelly J.G."/>
            <person name="Guhlin J."/>
            <person name="Harrop T.W.R."/>
            <person name="Goldson S.G."/>
            <person name="Dearden P.K."/>
        </authorList>
    </citation>
    <scope>NUCLEOTIDE SEQUENCE</scope>
    <source>
        <strain evidence="10">Irish</strain>
        <tissue evidence="10">Whole body</tissue>
    </source>
</reference>
<dbReference type="GO" id="GO:0006493">
    <property type="term" value="P:protein O-linked glycosylation"/>
    <property type="evidence" value="ECO:0007669"/>
    <property type="project" value="TreeGrafter"/>
</dbReference>